<organism evidence="1">
    <name type="scientific">Cladocopium goreaui</name>
    <dbReference type="NCBI Taxonomy" id="2562237"/>
    <lineage>
        <taxon>Eukaryota</taxon>
        <taxon>Sar</taxon>
        <taxon>Alveolata</taxon>
        <taxon>Dinophyceae</taxon>
        <taxon>Suessiales</taxon>
        <taxon>Symbiodiniaceae</taxon>
        <taxon>Cladocopium</taxon>
    </lineage>
</organism>
<comment type="caution">
    <text evidence="1">The sequence shown here is derived from an EMBL/GenBank/DDBJ whole genome shotgun (WGS) entry which is preliminary data.</text>
</comment>
<evidence type="ECO:0000313" key="2">
    <source>
        <dbReference type="EMBL" id="CAL4788074.1"/>
    </source>
</evidence>
<dbReference type="EMBL" id="CAMXCT010002835">
    <property type="protein sequence ID" value="CAI4000762.1"/>
    <property type="molecule type" value="Genomic_DNA"/>
</dbReference>
<protein>
    <submittedName>
        <fullName evidence="1">Uncharacterized protein</fullName>
    </submittedName>
</protein>
<gene>
    <name evidence="1" type="ORF">C1SCF055_LOCUS26856</name>
</gene>
<name>A0A9P1G851_9DINO</name>
<dbReference type="AlphaFoldDB" id="A0A9P1G851"/>
<reference evidence="1" key="1">
    <citation type="submission" date="2022-10" db="EMBL/GenBank/DDBJ databases">
        <authorList>
            <person name="Chen Y."/>
            <person name="Dougan E. K."/>
            <person name="Chan C."/>
            <person name="Rhodes N."/>
            <person name="Thang M."/>
        </authorList>
    </citation>
    <scope>NUCLEOTIDE SEQUENCE</scope>
</reference>
<proteinExistence type="predicted"/>
<accession>A0A9P1G851</accession>
<dbReference type="Proteomes" id="UP001152797">
    <property type="component" value="Unassembled WGS sequence"/>
</dbReference>
<evidence type="ECO:0000313" key="3">
    <source>
        <dbReference type="Proteomes" id="UP001152797"/>
    </source>
</evidence>
<sequence length="184" mass="20776">MIQLIQSFNSYSHVQSVHGIFYHDVSLLVLFISLLADLPHNVVVSETGRGSGGEIHPLDVIVLVKRYAADRDMCQEAQLCFPHRYLAMLGPCPSDPRDLNAPVRSKKQDYLEIGKILLRKFPSESTSRACRFILKLCRNEAPQAVPRLTWFEQPPVEQVLVDLTAPNVVGRIAPLMRFNAVLRE</sequence>
<evidence type="ECO:0000313" key="1">
    <source>
        <dbReference type="EMBL" id="CAI4000762.1"/>
    </source>
</evidence>
<dbReference type="EMBL" id="CAMXCT030002835">
    <property type="protein sequence ID" value="CAL4788074.1"/>
    <property type="molecule type" value="Genomic_DNA"/>
</dbReference>
<reference evidence="2 3" key="2">
    <citation type="submission" date="2024-05" db="EMBL/GenBank/DDBJ databases">
        <authorList>
            <person name="Chen Y."/>
            <person name="Shah S."/>
            <person name="Dougan E. K."/>
            <person name="Thang M."/>
            <person name="Chan C."/>
        </authorList>
    </citation>
    <scope>NUCLEOTIDE SEQUENCE [LARGE SCALE GENOMIC DNA]</scope>
</reference>
<dbReference type="EMBL" id="CAMXCT020002835">
    <property type="protein sequence ID" value="CAL1154137.1"/>
    <property type="molecule type" value="Genomic_DNA"/>
</dbReference>
<keyword evidence="3" id="KW-1185">Reference proteome</keyword>